<dbReference type="EMBL" id="BKBQ01000016">
    <property type="protein sequence ID" value="GEQ54353.1"/>
    <property type="molecule type" value="Genomic_DNA"/>
</dbReference>
<dbReference type="Gene3D" id="3.40.630.30">
    <property type="match status" value="1"/>
</dbReference>
<evidence type="ECO:0000256" key="2">
    <source>
        <dbReference type="ARBA" id="ARBA00023315"/>
    </source>
</evidence>
<dbReference type="InterPro" id="IPR000182">
    <property type="entry name" value="GNAT_dom"/>
</dbReference>
<dbReference type="InterPro" id="IPR016181">
    <property type="entry name" value="Acyl_CoA_acyltransferase"/>
</dbReference>
<dbReference type="InterPro" id="IPR050680">
    <property type="entry name" value="YpeA/RimI_acetyltransf"/>
</dbReference>
<sequence>MYVTRYQEKFKDEFIKLNKSWIEKFFALESHDLEQLDHIEDYLNQGAMIYFGIEEEQVLSTCMAVQLEEGVWEICKFATNEKFQGKGAGKAVFKASIDYAIEQGAQKIVIYSNHILKPAIHIYQSFGFNEVPVTIDDYQRCNYQAELMVE</sequence>
<dbReference type="SUPFAM" id="SSF55729">
    <property type="entry name" value="Acyl-CoA N-acyltransferases (Nat)"/>
    <property type="match status" value="1"/>
</dbReference>
<evidence type="ECO:0000313" key="7">
    <source>
        <dbReference type="Proteomes" id="UP000886607"/>
    </source>
</evidence>
<dbReference type="CDD" id="cd04301">
    <property type="entry name" value="NAT_SF"/>
    <property type="match status" value="1"/>
</dbReference>
<name>A0AAN4RKR6_9ENTE</name>
<dbReference type="Proteomes" id="UP000886597">
    <property type="component" value="Unassembled WGS sequence"/>
</dbReference>
<keyword evidence="7" id="KW-1185">Reference proteome</keyword>
<dbReference type="Pfam" id="PF00583">
    <property type="entry name" value="Acetyltransf_1"/>
    <property type="match status" value="1"/>
</dbReference>
<evidence type="ECO:0000313" key="4">
    <source>
        <dbReference type="EMBL" id="GEQ49373.1"/>
    </source>
</evidence>
<keyword evidence="1" id="KW-0808">Transferase</keyword>
<keyword evidence="2" id="KW-0012">Acyltransferase</keyword>
<evidence type="ECO:0000259" key="3">
    <source>
        <dbReference type="PROSITE" id="PS51186"/>
    </source>
</evidence>
<dbReference type="PROSITE" id="PS51186">
    <property type="entry name" value="GNAT"/>
    <property type="match status" value="1"/>
</dbReference>
<reference evidence="5" key="1">
    <citation type="submission" date="2019-08" db="EMBL/GenBank/DDBJ databases">
        <authorList>
            <person name="Ishikawa M."/>
            <person name="Suzuki T."/>
            <person name="Matsutani M."/>
        </authorList>
    </citation>
    <scope>NUCLEOTIDE SEQUENCE</scope>
    <source>
        <strain evidence="5">7C1</strain>
        <strain evidence="4">8C4</strain>
    </source>
</reference>
<feature type="domain" description="N-acetyltransferase" evidence="3">
    <location>
        <begin position="12"/>
        <end position="150"/>
    </location>
</feature>
<evidence type="ECO:0000256" key="1">
    <source>
        <dbReference type="ARBA" id="ARBA00022679"/>
    </source>
</evidence>
<dbReference type="EMBL" id="BKBO01000016">
    <property type="protein sequence ID" value="GEQ49373.1"/>
    <property type="molecule type" value="Genomic_DNA"/>
</dbReference>
<evidence type="ECO:0000313" key="6">
    <source>
        <dbReference type="Proteomes" id="UP000886597"/>
    </source>
</evidence>
<comment type="caution">
    <text evidence="5">The sequence shown here is derived from an EMBL/GenBank/DDBJ whole genome shotgun (WGS) entry which is preliminary data.</text>
</comment>
<dbReference type="Proteomes" id="UP000886607">
    <property type="component" value="Unassembled WGS sequence"/>
</dbReference>
<dbReference type="PANTHER" id="PTHR43420">
    <property type="entry name" value="ACETYLTRANSFERASE"/>
    <property type="match status" value="1"/>
</dbReference>
<dbReference type="AlphaFoldDB" id="A0AAN4RKR6"/>
<dbReference type="RefSeq" id="WP_202583915.1">
    <property type="nucleotide sequence ID" value="NZ_BKBO01000016.1"/>
</dbReference>
<organism evidence="5 6">
    <name type="scientific">Tetragenococcus koreensis</name>
    <dbReference type="NCBI Taxonomy" id="290335"/>
    <lineage>
        <taxon>Bacteria</taxon>
        <taxon>Bacillati</taxon>
        <taxon>Bacillota</taxon>
        <taxon>Bacilli</taxon>
        <taxon>Lactobacillales</taxon>
        <taxon>Enterococcaceae</taxon>
        <taxon>Tetragenococcus</taxon>
    </lineage>
</organism>
<dbReference type="GO" id="GO:0016747">
    <property type="term" value="F:acyltransferase activity, transferring groups other than amino-acyl groups"/>
    <property type="evidence" value="ECO:0007669"/>
    <property type="project" value="InterPro"/>
</dbReference>
<reference evidence="5" key="2">
    <citation type="journal article" date="2020" name="Int. Dairy J.">
        <title>Lactic acid bacterial diversity in Brie cheese focusing on salt concentration and pH of isolation medium and characterisation of halophilic and alkaliphilic lactic acid bacterial isolates.</title>
        <authorList>
            <person name="Unno R."/>
            <person name="Matsutani M."/>
            <person name="Suzuki T."/>
            <person name="Kodama K."/>
            <person name="Matsushita H."/>
            <person name="Yamasato K."/>
            <person name="Koizumi Y."/>
            <person name="Ishikawa M."/>
        </authorList>
    </citation>
    <scope>NUCLEOTIDE SEQUENCE</scope>
    <source>
        <strain evidence="5">7C1</strain>
        <strain evidence="4">8C4</strain>
    </source>
</reference>
<accession>A0AAN4RKR6</accession>
<evidence type="ECO:0000313" key="5">
    <source>
        <dbReference type="EMBL" id="GEQ54353.1"/>
    </source>
</evidence>
<protein>
    <recommendedName>
        <fullName evidence="3">N-acetyltransferase domain-containing protein</fullName>
    </recommendedName>
</protein>
<proteinExistence type="predicted"/>
<gene>
    <name evidence="4" type="ORF">TK11N_12250</name>
    <name evidence="5" type="ORF">TK2N_11970</name>
</gene>
<dbReference type="PANTHER" id="PTHR43420:SF41">
    <property type="entry name" value="IAA ACETYLTRANSFERASE"/>
    <property type="match status" value="1"/>
</dbReference>